<keyword evidence="3" id="KW-1185">Reference proteome</keyword>
<dbReference type="RefSeq" id="WP_131892699.1">
    <property type="nucleotide sequence ID" value="NZ_SMKZ01000006.1"/>
</dbReference>
<evidence type="ECO:0000313" key="3">
    <source>
        <dbReference type="Proteomes" id="UP000294739"/>
    </source>
</evidence>
<dbReference type="EMBL" id="SMKZ01000006">
    <property type="protein sequence ID" value="TDE13096.1"/>
    <property type="molecule type" value="Genomic_DNA"/>
</dbReference>
<organism evidence="2 3">
    <name type="scientific">Jiangella asiatica</name>
    <dbReference type="NCBI Taxonomy" id="2530372"/>
    <lineage>
        <taxon>Bacteria</taxon>
        <taxon>Bacillati</taxon>
        <taxon>Actinomycetota</taxon>
        <taxon>Actinomycetes</taxon>
        <taxon>Jiangellales</taxon>
        <taxon>Jiangellaceae</taxon>
        <taxon>Jiangella</taxon>
    </lineage>
</organism>
<evidence type="ECO:0000313" key="2">
    <source>
        <dbReference type="EMBL" id="TDE13096.1"/>
    </source>
</evidence>
<accession>A0A4R5DGH8</accession>
<sequence>MAIVAGVSAVIAHYWGDGPWWLLIALCCVAGIGTPAVWWLRQQAVRWDRQDHALESTIRSALDDSVLQHVGDAGLEVFGVHRAHLHVPYLVRDAHADVLAAVEVGEPVLVLGHPMAGKSRLGAEVVRRRFADRPLVVPTPPRGLAQLFGAGASPVDTVVWLDDLERYLPREHFRVEWLDRAVRARNIVVATMRAAPYETYLPTRDVRRSQWEILERFQPVWLHSDEQERARLAAMASDPRTRAGILRYGLGEYFGGGMVAVERLHAGESRHQLAVAMVRAASDWRRAGLDAIPEPVLCALALHYLPQSALPVAPETMGDALDWAGEMIDQSVALLEPTPTGWRAFDFVVDDLHAHGRPIPEATWDAVLRSAGDRLMSVSYAAAVVHRRHDVAERAWRLAHERRTGADGPWPLDAGRLPERYGPEPGAAWCHGPPPIPTWPWL</sequence>
<comment type="caution">
    <text evidence="2">The sequence shown here is derived from an EMBL/GenBank/DDBJ whole genome shotgun (WGS) entry which is preliminary data.</text>
</comment>
<keyword evidence="1" id="KW-0812">Transmembrane</keyword>
<dbReference type="OrthoDB" id="4532668at2"/>
<dbReference type="AlphaFoldDB" id="A0A4R5DGH8"/>
<gene>
    <name evidence="2" type="ORF">E1269_06815</name>
</gene>
<evidence type="ECO:0000256" key="1">
    <source>
        <dbReference type="SAM" id="Phobius"/>
    </source>
</evidence>
<dbReference type="Proteomes" id="UP000294739">
    <property type="component" value="Unassembled WGS sequence"/>
</dbReference>
<feature type="transmembrane region" description="Helical" evidence="1">
    <location>
        <begin position="20"/>
        <end position="40"/>
    </location>
</feature>
<dbReference type="InParanoid" id="A0A4R5DGH8"/>
<protein>
    <submittedName>
        <fullName evidence="2">Uncharacterized protein</fullName>
    </submittedName>
</protein>
<keyword evidence="1" id="KW-1133">Transmembrane helix</keyword>
<keyword evidence="1" id="KW-0472">Membrane</keyword>
<name>A0A4R5DGH8_9ACTN</name>
<reference evidence="2 3" key="1">
    <citation type="submission" date="2019-03" db="EMBL/GenBank/DDBJ databases">
        <title>Draft genome sequences of novel Actinobacteria.</title>
        <authorList>
            <person name="Sahin N."/>
            <person name="Ay H."/>
            <person name="Saygin H."/>
        </authorList>
    </citation>
    <scope>NUCLEOTIDE SEQUENCE [LARGE SCALE GENOMIC DNA]</scope>
    <source>
        <strain evidence="2 3">5K138</strain>
    </source>
</reference>
<proteinExistence type="predicted"/>